<reference evidence="4 5" key="1">
    <citation type="submission" date="2016-10" db="EMBL/GenBank/DDBJ databases">
        <authorList>
            <person name="de Groot N.N."/>
        </authorList>
    </citation>
    <scope>NUCLEOTIDE SEQUENCE [LARGE SCALE GENOMIC DNA]</scope>
    <source>
        <strain evidence="4 5">BH539</strain>
    </source>
</reference>
<evidence type="ECO:0000256" key="2">
    <source>
        <dbReference type="SAM" id="SignalP"/>
    </source>
</evidence>
<evidence type="ECO:0000313" key="4">
    <source>
        <dbReference type="EMBL" id="SDG48011.1"/>
    </source>
</evidence>
<gene>
    <name evidence="4" type="ORF">SAMN05216571_11531</name>
</gene>
<proteinExistence type="inferred from homology"/>
<dbReference type="InterPro" id="IPR008258">
    <property type="entry name" value="Transglycosylase_SLT_dom_1"/>
</dbReference>
<dbReference type="STRING" id="284577.SAMN05216571_11531"/>
<feature type="domain" description="Transglycosylase SLT" evidence="3">
    <location>
        <begin position="91"/>
        <end position="185"/>
    </location>
</feature>
<dbReference type="Proteomes" id="UP000198641">
    <property type="component" value="Unassembled WGS sequence"/>
</dbReference>
<feature type="signal peptide" evidence="2">
    <location>
        <begin position="1"/>
        <end position="32"/>
    </location>
</feature>
<sequence length="202" mass="22756">MRLAGARLPRLALLSLVILGLAALMADTQAWAETDRGYSVPLHQTLESVLDAPRPAIDLWADLQWRSTMATRLSRYIKDPARRSRLLDSVQQESRLAGLPPGIVMALIQVESAFQDDAVSSAGAKGLMQVMPFWVEALGRPEDDLFDPLLNLRYGCTILAHYLAVEDGDLTRALARYNGSRGETWYPERVMRAWRQHWWQAL</sequence>
<organism evidence="4 5">
    <name type="scientific">Onishia taeanensis</name>
    <dbReference type="NCBI Taxonomy" id="284577"/>
    <lineage>
        <taxon>Bacteria</taxon>
        <taxon>Pseudomonadati</taxon>
        <taxon>Pseudomonadota</taxon>
        <taxon>Gammaproteobacteria</taxon>
        <taxon>Oceanospirillales</taxon>
        <taxon>Halomonadaceae</taxon>
        <taxon>Onishia</taxon>
    </lineage>
</organism>
<name>A0A1G7ULA8_9GAMM</name>
<dbReference type="Gene3D" id="1.10.530.10">
    <property type="match status" value="1"/>
</dbReference>
<evidence type="ECO:0000259" key="3">
    <source>
        <dbReference type="Pfam" id="PF01464"/>
    </source>
</evidence>
<dbReference type="Pfam" id="PF01464">
    <property type="entry name" value="SLT"/>
    <property type="match status" value="1"/>
</dbReference>
<evidence type="ECO:0000256" key="1">
    <source>
        <dbReference type="ARBA" id="ARBA00007734"/>
    </source>
</evidence>
<keyword evidence="2" id="KW-0732">Signal</keyword>
<protein>
    <submittedName>
        <fullName evidence="4">Transglycosylase SLT domain-containing protein</fullName>
    </submittedName>
</protein>
<dbReference type="AlphaFoldDB" id="A0A1G7ULA8"/>
<dbReference type="RefSeq" id="WP_340147978.1">
    <property type="nucleotide sequence ID" value="NZ_FNCI01000015.1"/>
</dbReference>
<feature type="chain" id="PRO_5011517804" evidence="2">
    <location>
        <begin position="33"/>
        <end position="202"/>
    </location>
</feature>
<accession>A0A1G7ULA8</accession>
<dbReference type="PANTHER" id="PTHR37423">
    <property type="entry name" value="SOLUBLE LYTIC MUREIN TRANSGLYCOSYLASE-RELATED"/>
    <property type="match status" value="1"/>
</dbReference>
<dbReference type="EMBL" id="FNCI01000015">
    <property type="protein sequence ID" value="SDG48011.1"/>
    <property type="molecule type" value="Genomic_DNA"/>
</dbReference>
<comment type="similarity">
    <text evidence="1">Belongs to the transglycosylase Slt family.</text>
</comment>
<dbReference type="SUPFAM" id="SSF53955">
    <property type="entry name" value="Lysozyme-like"/>
    <property type="match status" value="1"/>
</dbReference>
<dbReference type="PANTHER" id="PTHR37423:SF2">
    <property type="entry name" value="MEMBRANE-BOUND LYTIC MUREIN TRANSGLYCOSYLASE C"/>
    <property type="match status" value="1"/>
</dbReference>
<evidence type="ECO:0000313" key="5">
    <source>
        <dbReference type="Proteomes" id="UP000198641"/>
    </source>
</evidence>
<keyword evidence="5" id="KW-1185">Reference proteome</keyword>
<dbReference type="InterPro" id="IPR023346">
    <property type="entry name" value="Lysozyme-like_dom_sf"/>
</dbReference>